<name>A0A7C1FT96_9CHLR</name>
<evidence type="ECO:0000256" key="2">
    <source>
        <dbReference type="SAM" id="Phobius"/>
    </source>
</evidence>
<comment type="caution">
    <text evidence="3">The sequence shown here is derived from an EMBL/GenBank/DDBJ whole genome shotgun (WGS) entry which is preliminary data.</text>
</comment>
<protein>
    <submittedName>
        <fullName evidence="3">Uncharacterized protein</fullName>
    </submittedName>
</protein>
<gene>
    <name evidence="3" type="ORF">ENQ20_06000</name>
</gene>
<keyword evidence="2" id="KW-0812">Transmembrane</keyword>
<organism evidence="3">
    <name type="scientific">Caldilinea aerophila</name>
    <dbReference type="NCBI Taxonomy" id="133453"/>
    <lineage>
        <taxon>Bacteria</taxon>
        <taxon>Bacillati</taxon>
        <taxon>Chloroflexota</taxon>
        <taxon>Caldilineae</taxon>
        <taxon>Caldilineales</taxon>
        <taxon>Caldilineaceae</taxon>
        <taxon>Caldilinea</taxon>
    </lineage>
</organism>
<keyword evidence="2" id="KW-1133">Transmembrane helix</keyword>
<evidence type="ECO:0000256" key="1">
    <source>
        <dbReference type="SAM" id="MobiDB-lite"/>
    </source>
</evidence>
<feature type="region of interest" description="Disordered" evidence="1">
    <location>
        <begin position="263"/>
        <end position="282"/>
    </location>
</feature>
<dbReference type="AlphaFoldDB" id="A0A7C1FT96"/>
<sequence length="514" mass="54418">MSQRLSQRVEPQQEICPHLAQISASQRREPPVEFPSLENQCLASGTAELILLGDQATYCLSGHHRQCPRFRRLANADPEFVPLYASAEDAWVGTQPLDAPAGTPFEPLLGETEQEDSGRKRWAWIGAALVFVSVFLCSGMVATYAGWQWIARNLPARGAGSVDTVSAVNSAPTPVVLIVQTATPEPSVNTPMIGAPPGANAQPFFPEAVTPTPIVLAPAGMDMQLPPAVSGEGASLAPEAAPPFNVDLAIPTRRPTPIFDLPTSTPLSAALPTPTDTATPTPMGTPVVIFAPDDPALPKGGCTLVRWNVMNVREVYYENLPMTGQGSREECIRDRDEVYRLLVVLPDGSAQVYTTTVAYLPPTPTITPTPSFTPEPIFTPTWTPQPPTPTPTPNIRYGVVLAPANSSELTCNRGQRCEAGLLMTNSGEASDTLFLAIVQPGAFVAQLCRPDGVCAANDLSISSVGPGNTAYVLLRVEIPADVSPQSSTYSLVASSGGSGRNVVSQPVSIVVNVP</sequence>
<accession>A0A7C1FT96</accession>
<evidence type="ECO:0000313" key="3">
    <source>
        <dbReference type="EMBL" id="HDX31031.1"/>
    </source>
</evidence>
<reference evidence="3" key="1">
    <citation type="journal article" date="2020" name="mSystems">
        <title>Genome- and Community-Level Interaction Insights into Carbon Utilization and Element Cycling Functions of Hydrothermarchaeota in Hydrothermal Sediment.</title>
        <authorList>
            <person name="Zhou Z."/>
            <person name="Liu Y."/>
            <person name="Xu W."/>
            <person name="Pan J."/>
            <person name="Luo Z.H."/>
            <person name="Li M."/>
        </authorList>
    </citation>
    <scope>NUCLEOTIDE SEQUENCE [LARGE SCALE GENOMIC DNA]</scope>
    <source>
        <strain evidence="3">SpSt-289</strain>
    </source>
</reference>
<dbReference type="EMBL" id="DSMG01000066">
    <property type="protein sequence ID" value="HDX31031.1"/>
    <property type="molecule type" value="Genomic_DNA"/>
</dbReference>
<keyword evidence="2" id="KW-0472">Membrane</keyword>
<feature type="transmembrane region" description="Helical" evidence="2">
    <location>
        <begin position="122"/>
        <end position="147"/>
    </location>
</feature>
<proteinExistence type="predicted"/>